<feature type="transmembrane region" description="Helical" evidence="9">
    <location>
        <begin position="320"/>
        <end position="340"/>
    </location>
</feature>
<feature type="transmembrane region" description="Helical" evidence="9">
    <location>
        <begin position="193"/>
        <end position="212"/>
    </location>
</feature>
<comment type="subcellular location">
    <subcellularLocation>
        <location evidence="1">Endoplasmic reticulum membrane</location>
        <topology evidence="1">Multi-pass membrane protein</topology>
    </subcellularLocation>
</comment>
<feature type="transmembrane region" description="Helical" evidence="9">
    <location>
        <begin position="163"/>
        <end position="186"/>
    </location>
</feature>
<evidence type="ECO:0000256" key="8">
    <source>
        <dbReference type="SAM" id="MobiDB-lite"/>
    </source>
</evidence>
<dbReference type="AlphaFoldDB" id="A0A1R3RE18"/>
<evidence type="ECO:0000256" key="2">
    <source>
        <dbReference type="ARBA" id="ARBA00007863"/>
    </source>
</evidence>
<evidence type="ECO:0000313" key="11">
    <source>
        <dbReference type="Proteomes" id="UP000188318"/>
    </source>
</evidence>
<keyword evidence="4 9" id="KW-0812">Transmembrane</keyword>
<keyword evidence="11" id="KW-1185">Reference proteome</keyword>
<evidence type="ECO:0000256" key="6">
    <source>
        <dbReference type="ARBA" id="ARBA00022989"/>
    </source>
</evidence>
<feature type="transmembrane region" description="Helical" evidence="9">
    <location>
        <begin position="105"/>
        <end position="124"/>
    </location>
</feature>
<dbReference type="GO" id="GO:0022857">
    <property type="term" value="F:transmembrane transporter activity"/>
    <property type="evidence" value="ECO:0007669"/>
    <property type="project" value="InterPro"/>
</dbReference>
<accession>A0A1R3RE18</accession>
<feature type="compositionally biased region" description="Polar residues" evidence="8">
    <location>
        <begin position="1"/>
        <end position="28"/>
    </location>
</feature>
<feature type="transmembrane region" description="Helical" evidence="9">
    <location>
        <begin position="291"/>
        <end position="313"/>
    </location>
</feature>
<dbReference type="GO" id="GO:0016020">
    <property type="term" value="C:membrane"/>
    <property type="evidence" value="ECO:0007669"/>
    <property type="project" value="UniProtKB-SubCell"/>
</dbReference>
<dbReference type="OMA" id="VRYHWAQ"/>
<keyword evidence="3" id="KW-0813">Transport</keyword>
<evidence type="ECO:0000256" key="3">
    <source>
        <dbReference type="ARBA" id="ARBA00022448"/>
    </source>
</evidence>
<protein>
    <recommendedName>
        <fullName evidence="12">EamA domain-containing protein</fullName>
    </recommendedName>
</protein>
<sequence length="424" mass="47370">MSNTPARTAPRGSSSDSTNYTPVPQSPKQDAPITGDATHQSGDPLQEPPADHVDKQDSFLAYLSTKEFYITLLLGQVLAIANTACSTFSTLLVREGTSIPAFQTFFNYFLLNIIFTPYTIYRYGTRGWTRMVLRHGWKYIFLSFCDVEGNYFIVLAYRYTTMLSAQLINFWAIAVVVIVSFTFLRVRYHITQVLGIMICIGGMVVLISSDHITGTDGGNYSRGDQIKGDLCALLGATFYGLANTGEEFFVSTAPVYEVLGQMAMYGMIINGVQAGIFDRSSFQTATWNIQVGGYLTGYTLCLSFFYCMVPLLFRLSSAAFFNISMLTMNFWGVVIGVGIFHYTIHWMYPIAFMLIIIGQLIYYLGRRVLGEARKPWLGRNQERGVSGLFTARRKIETTPGRSRSDSISTTYSEHDPMLPQTSAA</sequence>
<dbReference type="Proteomes" id="UP000188318">
    <property type="component" value="Unassembled WGS sequence"/>
</dbReference>
<keyword evidence="5" id="KW-0256">Endoplasmic reticulum</keyword>
<dbReference type="Pfam" id="PF06027">
    <property type="entry name" value="SLC35F"/>
    <property type="match status" value="1"/>
</dbReference>
<keyword evidence="6 9" id="KW-1133">Transmembrane helix</keyword>
<evidence type="ECO:0000256" key="5">
    <source>
        <dbReference type="ARBA" id="ARBA00022824"/>
    </source>
</evidence>
<feature type="region of interest" description="Disordered" evidence="8">
    <location>
        <begin position="397"/>
        <end position="424"/>
    </location>
</feature>
<dbReference type="PANTHER" id="PTHR14233">
    <property type="entry name" value="DUF914-RELATED"/>
    <property type="match status" value="1"/>
</dbReference>
<feature type="transmembrane region" description="Helical" evidence="9">
    <location>
        <begin position="68"/>
        <end position="93"/>
    </location>
</feature>
<dbReference type="OrthoDB" id="429955at2759"/>
<evidence type="ECO:0000256" key="1">
    <source>
        <dbReference type="ARBA" id="ARBA00004477"/>
    </source>
</evidence>
<keyword evidence="7 9" id="KW-0472">Membrane</keyword>
<name>A0A1R3RE18_ASPC5</name>
<evidence type="ECO:0000313" key="10">
    <source>
        <dbReference type="EMBL" id="OOF92728.1"/>
    </source>
</evidence>
<dbReference type="EMBL" id="KV907506">
    <property type="protein sequence ID" value="OOF92728.1"/>
    <property type="molecule type" value="Genomic_DNA"/>
</dbReference>
<dbReference type="InterPro" id="IPR037185">
    <property type="entry name" value="EmrE-like"/>
</dbReference>
<evidence type="ECO:0000256" key="7">
    <source>
        <dbReference type="ARBA" id="ARBA00023136"/>
    </source>
</evidence>
<feature type="compositionally biased region" description="Polar residues" evidence="8">
    <location>
        <begin position="399"/>
        <end position="411"/>
    </location>
</feature>
<feature type="transmembrane region" description="Helical" evidence="9">
    <location>
        <begin position="136"/>
        <end position="157"/>
    </location>
</feature>
<dbReference type="InterPro" id="IPR052221">
    <property type="entry name" value="SLC35F_Transporter"/>
</dbReference>
<dbReference type="SUPFAM" id="SSF103481">
    <property type="entry name" value="Multidrug resistance efflux transporter EmrE"/>
    <property type="match status" value="1"/>
</dbReference>
<evidence type="ECO:0008006" key="12">
    <source>
        <dbReference type="Google" id="ProtNLM"/>
    </source>
</evidence>
<dbReference type="PANTHER" id="PTHR14233:SF4">
    <property type="entry name" value="SOLUTE CARRIER FAMILY 35 MEMBER F2"/>
    <property type="match status" value="1"/>
</dbReference>
<organism evidence="10 11">
    <name type="scientific">Aspergillus carbonarius (strain ITEM 5010)</name>
    <dbReference type="NCBI Taxonomy" id="602072"/>
    <lineage>
        <taxon>Eukaryota</taxon>
        <taxon>Fungi</taxon>
        <taxon>Dikarya</taxon>
        <taxon>Ascomycota</taxon>
        <taxon>Pezizomycotina</taxon>
        <taxon>Eurotiomycetes</taxon>
        <taxon>Eurotiomycetidae</taxon>
        <taxon>Eurotiales</taxon>
        <taxon>Aspergillaceae</taxon>
        <taxon>Aspergillus</taxon>
        <taxon>Aspergillus subgen. Circumdati</taxon>
    </lineage>
</organism>
<feature type="transmembrane region" description="Helical" evidence="9">
    <location>
        <begin position="346"/>
        <end position="365"/>
    </location>
</feature>
<reference evidence="11" key="1">
    <citation type="journal article" date="2017" name="Genome Biol.">
        <title>Comparative genomics reveals high biological diversity and specific adaptations in the industrially and medically important fungal genus Aspergillus.</title>
        <authorList>
            <person name="de Vries R.P."/>
            <person name="Riley R."/>
            <person name="Wiebenga A."/>
            <person name="Aguilar-Osorio G."/>
            <person name="Amillis S."/>
            <person name="Uchima C.A."/>
            <person name="Anderluh G."/>
            <person name="Asadollahi M."/>
            <person name="Askin M."/>
            <person name="Barry K."/>
            <person name="Battaglia E."/>
            <person name="Bayram O."/>
            <person name="Benocci T."/>
            <person name="Braus-Stromeyer S.A."/>
            <person name="Caldana C."/>
            <person name="Canovas D."/>
            <person name="Cerqueira G.C."/>
            <person name="Chen F."/>
            <person name="Chen W."/>
            <person name="Choi C."/>
            <person name="Clum A."/>
            <person name="Dos Santos R.A."/>
            <person name="Damasio A.R."/>
            <person name="Diallinas G."/>
            <person name="Emri T."/>
            <person name="Fekete E."/>
            <person name="Flipphi M."/>
            <person name="Freyberg S."/>
            <person name="Gallo A."/>
            <person name="Gournas C."/>
            <person name="Habgood R."/>
            <person name="Hainaut M."/>
            <person name="Harispe M.L."/>
            <person name="Henrissat B."/>
            <person name="Hilden K.S."/>
            <person name="Hope R."/>
            <person name="Hossain A."/>
            <person name="Karabika E."/>
            <person name="Karaffa L."/>
            <person name="Karanyi Z."/>
            <person name="Krasevec N."/>
            <person name="Kuo A."/>
            <person name="Kusch H."/>
            <person name="LaButti K."/>
            <person name="Lagendijk E.L."/>
            <person name="Lapidus A."/>
            <person name="Levasseur A."/>
            <person name="Lindquist E."/>
            <person name="Lipzen A."/>
            <person name="Logrieco A.F."/>
            <person name="MacCabe A."/>
            <person name="Maekelae M.R."/>
            <person name="Malavazi I."/>
            <person name="Melin P."/>
            <person name="Meyer V."/>
            <person name="Mielnichuk N."/>
            <person name="Miskei M."/>
            <person name="Molnar A.P."/>
            <person name="Mule G."/>
            <person name="Ngan C.Y."/>
            <person name="Orejas M."/>
            <person name="Orosz E."/>
            <person name="Ouedraogo J.P."/>
            <person name="Overkamp K.M."/>
            <person name="Park H.-S."/>
            <person name="Perrone G."/>
            <person name="Piumi F."/>
            <person name="Punt P.J."/>
            <person name="Ram A.F."/>
            <person name="Ramon A."/>
            <person name="Rauscher S."/>
            <person name="Record E."/>
            <person name="Riano-Pachon D.M."/>
            <person name="Robert V."/>
            <person name="Roehrig J."/>
            <person name="Ruller R."/>
            <person name="Salamov A."/>
            <person name="Salih N.S."/>
            <person name="Samson R.A."/>
            <person name="Sandor E."/>
            <person name="Sanguinetti M."/>
            <person name="Schuetze T."/>
            <person name="Sepcic K."/>
            <person name="Shelest E."/>
            <person name="Sherlock G."/>
            <person name="Sophianopoulou V."/>
            <person name="Squina F.M."/>
            <person name="Sun H."/>
            <person name="Susca A."/>
            <person name="Todd R.B."/>
            <person name="Tsang A."/>
            <person name="Unkles S.E."/>
            <person name="van de Wiele N."/>
            <person name="van Rossen-Uffink D."/>
            <person name="Oliveira J.V."/>
            <person name="Vesth T.C."/>
            <person name="Visser J."/>
            <person name="Yu J.-H."/>
            <person name="Zhou M."/>
            <person name="Andersen M.R."/>
            <person name="Archer D.B."/>
            <person name="Baker S.E."/>
            <person name="Benoit I."/>
            <person name="Brakhage A.A."/>
            <person name="Braus G.H."/>
            <person name="Fischer R."/>
            <person name="Frisvad J.C."/>
            <person name="Goldman G.H."/>
            <person name="Houbraken J."/>
            <person name="Oakley B."/>
            <person name="Pocsi I."/>
            <person name="Scazzocchio C."/>
            <person name="Seiboth B."/>
            <person name="vanKuyk P.A."/>
            <person name="Wortman J."/>
            <person name="Dyer P.S."/>
            <person name="Grigoriev I.V."/>
        </authorList>
    </citation>
    <scope>NUCLEOTIDE SEQUENCE [LARGE SCALE GENOMIC DNA]</scope>
    <source>
        <strain evidence="11">ITEM 5010</strain>
    </source>
</reference>
<gene>
    <name evidence="10" type="ORF">ASPCADRAFT_174523</name>
</gene>
<evidence type="ECO:0000256" key="9">
    <source>
        <dbReference type="SAM" id="Phobius"/>
    </source>
</evidence>
<proteinExistence type="inferred from homology"/>
<evidence type="ECO:0000256" key="4">
    <source>
        <dbReference type="ARBA" id="ARBA00022692"/>
    </source>
</evidence>
<dbReference type="InterPro" id="IPR009262">
    <property type="entry name" value="SLC35_F1/F2/F6"/>
</dbReference>
<comment type="similarity">
    <text evidence="2">Belongs to the SLC35F solute transporter family.</text>
</comment>
<dbReference type="VEuPathDB" id="FungiDB:ASPCADRAFT_174523"/>
<feature type="region of interest" description="Disordered" evidence="8">
    <location>
        <begin position="1"/>
        <end position="52"/>
    </location>
</feature>